<comment type="function">
    <text evidence="2">GTPase activator for the Rho-type GTPases by converting them to an inactive GDP-bound state.</text>
</comment>
<dbReference type="AlphaFoldDB" id="A0A9Q1B3C0"/>
<feature type="region of interest" description="Disordered" evidence="3">
    <location>
        <begin position="605"/>
        <end position="634"/>
    </location>
</feature>
<dbReference type="PROSITE" id="PS50238">
    <property type="entry name" value="RHOGAP"/>
    <property type="match status" value="1"/>
</dbReference>
<dbReference type="Gene3D" id="1.10.555.10">
    <property type="entry name" value="Rho GTPase activation protein"/>
    <property type="match status" value="1"/>
</dbReference>
<evidence type="ECO:0000256" key="2">
    <source>
        <dbReference type="ARBA" id="ARBA00055252"/>
    </source>
</evidence>
<dbReference type="InterPro" id="IPR027938">
    <property type="entry name" value="Adipogenin"/>
</dbReference>
<keyword evidence="1" id="KW-0343">GTPase activation</keyword>
<evidence type="ECO:0000256" key="3">
    <source>
        <dbReference type="SAM" id="MobiDB-lite"/>
    </source>
</evidence>
<comment type="caution">
    <text evidence="6">The sequence shown here is derived from an EMBL/GenBank/DDBJ whole genome shotgun (WGS) entry which is preliminary data.</text>
</comment>
<evidence type="ECO:0000256" key="4">
    <source>
        <dbReference type="SAM" id="Phobius"/>
    </source>
</evidence>
<dbReference type="GO" id="GO:0030833">
    <property type="term" value="P:regulation of actin filament polymerization"/>
    <property type="evidence" value="ECO:0007669"/>
    <property type="project" value="TreeGrafter"/>
</dbReference>
<evidence type="ECO:0000313" key="7">
    <source>
        <dbReference type="Proteomes" id="UP001142489"/>
    </source>
</evidence>
<dbReference type="SMART" id="SM00324">
    <property type="entry name" value="RhoGAP"/>
    <property type="match status" value="1"/>
</dbReference>
<organism evidence="6 7">
    <name type="scientific">Phrynocephalus forsythii</name>
    <dbReference type="NCBI Taxonomy" id="171643"/>
    <lineage>
        <taxon>Eukaryota</taxon>
        <taxon>Metazoa</taxon>
        <taxon>Chordata</taxon>
        <taxon>Craniata</taxon>
        <taxon>Vertebrata</taxon>
        <taxon>Euteleostomi</taxon>
        <taxon>Lepidosauria</taxon>
        <taxon>Squamata</taxon>
        <taxon>Bifurcata</taxon>
        <taxon>Unidentata</taxon>
        <taxon>Episquamata</taxon>
        <taxon>Toxicofera</taxon>
        <taxon>Iguania</taxon>
        <taxon>Acrodonta</taxon>
        <taxon>Agamidae</taxon>
        <taxon>Agaminae</taxon>
        <taxon>Phrynocephalus</taxon>
    </lineage>
</organism>
<dbReference type="InterPro" id="IPR000198">
    <property type="entry name" value="RhoGAP_dom"/>
</dbReference>
<dbReference type="EMBL" id="JAPFRF010000005">
    <property type="protein sequence ID" value="KAJ7331948.1"/>
    <property type="molecule type" value="Genomic_DNA"/>
</dbReference>
<dbReference type="PANTHER" id="PTHR14963:SF4">
    <property type="entry name" value="RHO GTPASE-ACTIVATING PROTEIN 40"/>
    <property type="match status" value="1"/>
</dbReference>
<dbReference type="OrthoDB" id="27680at2759"/>
<name>A0A9Q1B3C0_9SAUR</name>
<accession>A0A9Q1B3C0</accession>
<evidence type="ECO:0000313" key="6">
    <source>
        <dbReference type="EMBL" id="KAJ7331948.1"/>
    </source>
</evidence>
<keyword evidence="4" id="KW-0812">Transmembrane</keyword>
<dbReference type="Pfam" id="PF15202">
    <property type="entry name" value="Adipogenin"/>
    <property type="match status" value="1"/>
</dbReference>
<keyword evidence="7" id="KW-1185">Reference proteome</keyword>
<keyword evidence="4" id="KW-0472">Membrane</keyword>
<feature type="domain" description="Rho-GAP" evidence="5">
    <location>
        <begin position="741"/>
        <end position="940"/>
    </location>
</feature>
<dbReference type="SUPFAM" id="SSF48350">
    <property type="entry name" value="GTPase activation domain, GAP"/>
    <property type="match status" value="1"/>
</dbReference>
<dbReference type="GO" id="GO:0045444">
    <property type="term" value="P:fat cell differentiation"/>
    <property type="evidence" value="ECO:0007669"/>
    <property type="project" value="InterPro"/>
</dbReference>
<reference evidence="6" key="1">
    <citation type="journal article" date="2023" name="DNA Res.">
        <title>Chromosome-level genome assembly of Phrynocephalus forsythii using third-generation DNA sequencing and Hi-C analysis.</title>
        <authorList>
            <person name="Qi Y."/>
            <person name="Zhao W."/>
            <person name="Zhao Y."/>
            <person name="Niu C."/>
            <person name="Cao S."/>
            <person name="Zhang Y."/>
        </authorList>
    </citation>
    <scope>NUCLEOTIDE SEQUENCE</scope>
    <source>
        <tissue evidence="6">Muscle</tissue>
    </source>
</reference>
<proteinExistence type="predicted"/>
<dbReference type="GO" id="GO:0007165">
    <property type="term" value="P:signal transduction"/>
    <property type="evidence" value="ECO:0007669"/>
    <property type="project" value="InterPro"/>
</dbReference>
<dbReference type="CDD" id="cd04391">
    <property type="entry name" value="RhoGAP_ARHGAP18"/>
    <property type="match status" value="1"/>
</dbReference>
<keyword evidence="4" id="KW-1133">Transmembrane helix</keyword>
<dbReference type="GO" id="GO:0051056">
    <property type="term" value="P:regulation of small GTPase mediated signal transduction"/>
    <property type="evidence" value="ECO:0007669"/>
    <property type="project" value="TreeGrafter"/>
</dbReference>
<dbReference type="FunFam" id="1.10.555.10:FF:000018">
    <property type="entry name" value="Rho GTPase activating protein 28"/>
    <property type="match status" value="1"/>
</dbReference>
<feature type="compositionally biased region" description="Polar residues" evidence="3">
    <location>
        <begin position="618"/>
        <end position="629"/>
    </location>
</feature>
<feature type="region of interest" description="Disordered" evidence="3">
    <location>
        <begin position="51"/>
        <end position="80"/>
    </location>
</feature>
<evidence type="ECO:0000256" key="1">
    <source>
        <dbReference type="ARBA" id="ARBA00022468"/>
    </source>
</evidence>
<protein>
    <recommendedName>
        <fullName evidence="5">Rho-GAP domain-containing protein</fullName>
    </recommendedName>
</protein>
<gene>
    <name evidence="6" type="ORF">JRQ81_014128</name>
</gene>
<dbReference type="Pfam" id="PF25442">
    <property type="entry name" value="Ubiquitin_RHG40_C"/>
    <property type="match status" value="1"/>
</dbReference>
<dbReference type="PANTHER" id="PTHR14963">
    <property type="entry name" value="RHO GTPASE ACTIVATING PROTEIN 18,19-RELATED"/>
    <property type="match status" value="1"/>
</dbReference>
<dbReference type="InterPro" id="IPR057323">
    <property type="entry name" value="RHG40/28/18_ubiquitin"/>
</dbReference>
<evidence type="ECO:0000259" key="5">
    <source>
        <dbReference type="PROSITE" id="PS50238"/>
    </source>
</evidence>
<dbReference type="Proteomes" id="UP001142489">
    <property type="component" value="Unassembled WGS sequence"/>
</dbReference>
<sequence length="1095" mass="123521">MKYPLVPLINDLTFPVLFFWFCLPFGILLILLIFWFQHLLKEAQVPITKEIKMPPSDNPDGNVGLPSENESRGDDSQTLPYRRASKVDLRMTPPLKNIGHRPAHLSSKVTLKKKGLSALISDKLDQCIKQYSSENNSMYNTLAPGRGEGDRGLSFPRTLSGGTELGTGTAVPEWHGEGGPHPHVHKVLAATGNELTVTVPHGCSPVLHSRVALVEGWLVVFHIPLLSRDEEIFEYMLAHSTCCFNVLLLSFCQLPTHQKHTVSAPAWADDCRDDSKYRMCVNTQWHLHYVDITIATSFFGGHYQKSRSYFWIFSKYKNVLGWLILLDSTSAFSHLQFLSRLPVSGYKKLLVVKYHGWPYFTVILEPLIPKFSCASFLNHLAQEHFLPFIPCQPHVSDVTKMQTLVSRDTDAFAGASPDGEKPGKGMDKFGKHGRSGFVKTRIPRPQIVLQPIQSSGQSGVCSITNSLCKMSRYPRKSSLELPQRSECCHSQEDASSNLSMDTFWLEVESIKQSTEAEPEECSLMDPKPPEEGEAEAEWLQDAGLSDLIGDGAEENGNMVLLSTLTKIQAAAVQRRLDTYTRSRRKKNKQPVRDVRDIFGLETEPEVEPGVDRSHCRTAPSNNMQKSDTGGIQDFPSPLRGSVKEESFCTEIAYSEQAAILLKGSFPRESWRFKDDSYLPKFRIPKGRLGVTRIGDLSAQDMKKIPTLALIELTALCDILSVELKRNKAVKQKSAEHKLFGVSLGTLLENDQKLLPNTRIPLILQALLSCLEKKGLETEGILRVSGSQSRIKSLEQKLENEFYTGFFQWDEVHQNDVSGLLKRFIRELPSPLLTAEYLPAFSAVQNIPDTKQRLQALNLLILILPEPNRNTLKALLEFLKLVVSRERRNKMNLWNVSTVIAPNLFMHKGLPNKIPEGKEKQLAEGAAAIVQMMIHYQDLLWTVPSFLVTQVRKLNESSSRKHQFYDKRIRNLLRKIHADKEKTEKNHNEPSKVVKVQASLFLKDSLEVHLNNGIKVADVLRQFQKNLCQNGWNIVNTVSLIKCNGSVDSMNLLLYEVGGNICEHCLDPDTYLLDLYHVNPHAEWIIRPNTAFPRTS</sequence>
<dbReference type="Pfam" id="PF00620">
    <property type="entry name" value="RhoGAP"/>
    <property type="match status" value="1"/>
</dbReference>
<dbReference type="GO" id="GO:0005737">
    <property type="term" value="C:cytoplasm"/>
    <property type="evidence" value="ECO:0007669"/>
    <property type="project" value="TreeGrafter"/>
</dbReference>
<feature type="transmembrane region" description="Helical" evidence="4">
    <location>
        <begin position="12"/>
        <end position="36"/>
    </location>
</feature>
<dbReference type="InterPro" id="IPR008936">
    <property type="entry name" value="Rho_GTPase_activation_prot"/>
</dbReference>
<dbReference type="GO" id="GO:0005096">
    <property type="term" value="F:GTPase activator activity"/>
    <property type="evidence" value="ECO:0007669"/>
    <property type="project" value="UniProtKB-KW"/>
</dbReference>